<dbReference type="Gene3D" id="3.40.50.10090">
    <property type="match status" value="2"/>
</dbReference>
<dbReference type="CDD" id="cd06578">
    <property type="entry name" value="HemD"/>
    <property type="match status" value="1"/>
</dbReference>
<organism evidence="11 12">
    <name type="scientific">Rhizobium soli</name>
    <dbReference type="NCBI Taxonomy" id="424798"/>
    <lineage>
        <taxon>Bacteria</taxon>
        <taxon>Pseudomonadati</taxon>
        <taxon>Pseudomonadota</taxon>
        <taxon>Alphaproteobacteria</taxon>
        <taxon>Hyphomicrobiales</taxon>
        <taxon>Rhizobiaceae</taxon>
        <taxon>Rhizobium/Agrobacterium group</taxon>
        <taxon>Rhizobium</taxon>
    </lineage>
</organism>
<dbReference type="GO" id="GO:0006780">
    <property type="term" value="P:uroporphyrinogen III biosynthetic process"/>
    <property type="evidence" value="ECO:0007669"/>
    <property type="project" value="UniProtKB-UniRule"/>
</dbReference>
<evidence type="ECO:0000313" key="11">
    <source>
        <dbReference type="EMBL" id="MBB6508748.1"/>
    </source>
</evidence>
<keyword evidence="12" id="KW-1185">Reference proteome</keyword>
<evidence type="ECO:0000256" key="4">
    <source>
        <dbReference type="ARBA" id="ARBA00023239"/>
    </source>
</evidence>
<comment type="function">
    <text evidence="6 9">Catalyzes cyclization of the linear tetrapyrrole, hydroxymethylbilane, to the macrocyclic uroporphyrinogen III.</text>
</comment>
<evidence type="ECO:0000256" key="5">
    <source>
        <dbReference type="ARBA" id="ARBA00023244"/>
    </source>
</evidence>
<dbReference type="Proteomes" id="UP000585437">
    <property type="component" value="Unassembled WGS sequence"/>
</dbReference>
<dbReference type="GO" id="GO:0006782">
    <property type="term" value="P:protoporphyrinogen IX biosynthetic process"/>
    <property type="evidence" value="ECO:0007669"/>
    <property type="project" value="UniProtKB-UniRule"/>
</dbReference>
<proteinExistence type="inferred from homology"/>
<comment type="pathway">
    <text evidence="1 9">Porphyrin-containing compound metabolism; protoporphyrin-IX biosynthesis; coproporphyrinogen-III from 5-aminolevulinate: step 3/4.</text>
</comment>
<evidence type="ECO:0000256" key="2">
    <source>
        <dbReference type="ARBA" id="ARBA00008133"/>
    </source>
</evidence>
<dbReference type="InterPro" id="IPR036108">
    <property type="entry name" value="4pyrrol_syn_uPrphyn_synt_sf"/>
</dbReference>
<comment type="caution">
    <text evidence="11">The sequence shown here is derived from an EMBL/GenBank/DDBJ whole genome shotgun (WGS) entry which is preliminary data.</text>
</comment>
<dbReference type="PANTHER" id="PTHR38042:SF1">
    <property type="entry name" value="UROPORPHYRINOGEN-III SYNTHASE, CHLOROPLASTIC"/>
    <property type="match status" value="1"/>
</dbReference>
<evidence type="ECO:0000256" key="3">
    <source>
        <dbReference type="ARBA" id="ARBA00013109"/>
    </source>
</evidence>
<dbReference type="SUPFAM" id="SSF69618">
    <property type="entry name" value="HemD-like"/>
    <property type="match status" value="1"/>
</dbReference>
<name>A0A7X0JJM4_9HYPH</name>
<evidence type="ECO:0000256" key="7">
    <source>
        <dbReference type="ARBA" id="ARBA00040167"/>
    </source>
</evidence>
<keyword evidence="4 9" id="KW-0456">Lyase</keyword>
<evidence type="ECO:0000256" key="6">
    <source>
        <dbReference type="ARBA" id="ARBA00037589"/>
    </source>
</evidence>
<dbReference type="RefSeq" id="WP_184654599.1">
    <property type="nucleotide sequence ID" value="NZ_JACHBU010000003.1"/>
</dbReference>
<evidence type="ECO:0000256" key="9">
    <source>
        <dbReference type="RuleBase" id="RU366031"/>
    </source>
</evidence>
<dbReference type="EC" id="4.2.1.75" evidence="3 9"/>
<evidence type="ECO:0000256" key="1">
    <source>
        <dbReference type="ARBA" id="ARBA00004772"/>
    </source>
</evidence>
<dbReference type="UniPathway" id="UPA00251">
    <property type="reaction ID" value="UER00320"/>
</dbReference>
<dbReference type="InterPro" id="IPR003754">
    <property type="entry name" value="4pyrrol_synth_uPrphyn_synth"/>
</dbReference>
<sequence>MRVIVTRPDHSARRTAARLETLGHQPVFLPLTRAEHHLEIAREALSESYSALVVTSAEAVRVLGELGQELRPRLSTQIYAVGEATGEAARALGFTDIRCGDGTGHDLVERIAQDVGETSSLLYLAGNPRSPDLEDGLRARGIACKTREIYRMVKVGYRTEIIEPLLTRPAADAVLLYSRHNAALFFELVQPFAASIEHLQVICLSKNVATAVPEKFHPAIFVAETPDEDALFAFLSP</sequence>
<dbReference type="PANTHER" id="PTHR38042">
    <property type="entry name" value="UROPORPHYRINOGEN-III SYNTHASE, CHLOROPLASTIC"/>
    <property type="match status" value="1"/>
</dbReference>
<dbReference type="EMBL" id="JACHBU010000003">
    <property type="protein sequence ID" value="MBB6508748.1"/>
    <property type="molecule type" value="Genomic_DNA"/>
</dbReference>
<comment type="similarity">
    <text evidence="2 9">Belongs to the uroporphyrinogen-III synthase family.</text>
</comment>
<evidence type="ECO:0000256" key="8">
    <source>
        <dbReference type="ARBA" id="ARBA00048617"/>
    </source>
</evidence>
<accession>A0A7X0JJM4</accession>
<evidence type="ECO:0000313" key="12">
    <source>
        <dbReference type="Proteomes" id="UP000585437"/>
    </source>
</evidence>
<dbReference type="InterPro" id="IPR039793">
    <property type="entry name" value="UROS/Hem4"/>
</dbReference>
<reference evidence="11 12" key="1">
    <citation type="submission" date="2020-08" db="EMBL/GenBank/DDBJ databases">
        <title>The Agave Microbiome: Exploring the role of microbial communities in plant adaptations to desert environments.</title>
        <authorList>
            <person name="Partida-Martinez L.P."/>
        </authorList>
    </citation>
    <scope>NUCLEOTIDE SEQUENCE [LARGE SCALE GENOMIC DNA]</scope>
    <source>
        <strain evidence="11 12">AS3.12</strain>
    </source>
</reference>
<comment type="catalytic activity">
    <reaction evidence="8 9">
        <text>hydroxymethylbilane = uroporphyrinogen III + H2O</text>
        <dbReference type="Rhea" id="RHEA:18965"/>
        <dbReference type="ChEBI" id="CHEBI:15377"/>
        <dbReference type="ChEBI" id="CHEBI:57308"/>
        <dbReference type="ChEBI" id="CHEBI:57845"/>
        <dbReference type="EC" id="4.2.1.75"/>
    </reaction>
</comment>
<keyword evidence="5 9" id="KW-0627">Porphyrin biosynthesis</keyword>
<evidence type="ECO:0000259" key="10">
    <source>
        <dbReference type="Pfam" id="PF02602"/>
    </source>
</evidence>
<dbReference type="AlphaFoldDB" id="A0A7X0JJM4"/>
<feature type="domain" description="Tetrapyrrole biosynthesis uroporphyrinogen III synthase" evidence="10">
    <location>
        <begin position="14"/>
        <end position="232"/>
    </location>
</feature>
<protein>
    <recommendedName>
        <fullName evidence="7 9">Uroporphyrinogen-III synthase</fullName>
        <ecNumber evidence="3 9">4.2.1.75</ecNumber>
    </recommendedName>
</protein>
<dbReference type="Pfam" id="PF02602">
    <property type="entry name" value="HEM4"/>
    <property type="match status" value="1"/>
</dbReference>
<dbReference type="GO" id="GO:0004852">
    <property type="term" value="F:uroporphyrinogen-III synthase activity"/>
    <property type="evidence" value="ECO:0007669"/>
    <property type="project" value="UniProtKB-UniRule"/>
</dbReference>
<gene>
    <name evidence="11" type="ORF">F4695_002097</name>
</gene>
<dbReference type="NCBIfam" id="NF006621">
    <property type="entry name" value="PRK09189.1"/>
    <property type="match status" value="1"/>
</dbReference>